<accession>A0ABN2V6M7</accession>
<dbReference type="Proteomes" id="UP001500751">
    <property type="component" value="Unassembled WGS sequence"/>
</dbReference>
<dbReference type="RefSeq" id="WP_344669106.1">
    <property type="nucleotide sequence ID" value="NZ_BAAAQN010000043.1"/>
</dbReference>
<evidence type="ECO:0000313" key="2">
    <source>
        <dbReference type="EMBL" id="GAA2047457.1"/>
    </source>
</evidence>
<sequence length="247" mass="26152">MATPQSRVPKLIDVAAPGQSSQGEVRAVVLVLPGGSVKSTGRHLTMAEWGLRPLLSQLAAAATPEGIAVHMLRYRMRGWNGEAADPLADTRWALDRLREQHGPVPVLLVGNSLGGRAAFRAADDPRVVGVVGIAPWLPAGEPVEHLAGREVLIVHGDKDHSEASGEKSLEFAVRARAVVPELARVEIPGAGHFLLKGAKDGFQLCTEFAMNVLAVGNRRELLETARGGDLRTVLPIPFVASFAGVAS</sequence>
<gene>
    <name evidence="2" type="ORF">GCM10009839_60760</name>
</gene>
<dbReference type="Gene3D" id="3.40.50.1820">
    <property type="entry name" value="alpha/beta hydrolase"/>
    <property type="match status" value="1"/>
</dbReference>
<feature type="domain" description="AB hydrolase-1" evidence="1">
    <location>
        <begin position="29"/>
        <end position="142"/>
    </location>
</feature>
<keyword evidence="2" id="KW-0378">Hydrolase</keyword>
<dbReference type="InterPro" id="IPR029058">
    <property type="entry name" value="AB_hydrolase_fold"/>
</dbReference>
<dbReference type="GO" id="GO:0016787">
    <property type="term" value="F:hydrolase activity"/>
    <property type="evidence" value="ECO:0007669"/>
    <property type="project" value="UniProtKB-KW"/>
</dbReference>
<name>A0ABN2V6M7_9ACTN</name>
<evidence type="ECO:0000259" key="1">
    <source>
        <dbReference type="Pfam" id="PF12697"/>
    </source>
</evidence>
<dbReference type="InterPro" id="IPR000073">
    <property type="entry name" value="AB_hydrolase_1"/>
</dbReference>
<comment type="caution">
    <text evidence="2">The sequence shown here is derived from an EMBL/GenBank/DDBJ whole genome shotgun (WGS) entry which is preliminary data.</text>
</comment>
<protein>
    <submittedName>
        <fullName evidence="2">Alpha/beta hydrolase</fullName>
    </submittedName>
</protein>
<proteinExistence type="predicted"/>
<evidence type="ECO:0000313" key="3">
    <source>
        <dbReference type="Proteomes" id="UP001500751"/>
    </source>
</evidence>
<keyword evidence="3" id="KW-1185">Reference proteome</keyword>
<reference evidence="2 3" key="1">
    <citation type="journal article" date="2019" name="Int. J. Syst. Evol. Microbiol.">
        <title>The Global Catalogue of Microorganisms (GCM) 10K type strain sequencing project: providing services to taxonomists for standard genome sequencing and annotation.</title>
        <authorList>
            <consortium name="The Broad Institute Genomics Platform"/>
            <consortium name="The Broad Institute Genome Sequencing Center for Infectious Disease"/>
            <person name="Wu L."/>
            <person name="Ma J."/>
        </authorList>
    </citation>
    <scope>NUCLEOTIDE SEQUENCE [LARGE SCALE GENOMIC DNA]</scope>
    <source>
        <strain evidence="2 3">JCM 16014</strain>
    </source>
</reference>
<dbReference type="Pfam" id="PF12697">
    <property type="entry name" value="Abhydrolase_6"/>
    <property type="match status" value="1"/>
</dbReference>
<dbReference type="SUPFAM" id="SSF53474">
    <property type="entry name" value="alpha/beta-Hydrolases"/>
    <property type="match status" value="1"/>
</dbReference>
<organism evidence="2 3">
    <name type="scientific">Catenulispora yoronensis</name>
    <dbReference type="NCBI Taxonomy" id="450799"/>
    <lineage>
        <taxon>Bacteria</taxon>
        <taxon>Bacillati</taxon>
        <taxon>Actinomycetota</taxon>
        <taxon>Actinomycetes</taxon>
        <taxon>Catenulisporales</taxon>
        <taxon>Catenulisporaceae</taxon>
        <taxon>Catenulispora</taxon>
    </lineage>
</organism>
<dbReference type="EMBL" id="BAAAQN010000043">
    <property type="protein sequence ID" value="GAA2047457.1"/>
    <property type="molecule type" value="Genomic_DNA"/>
</dbReference>